<feature type="domain" description="Rhodanese" evidence="3">
    <location>
        <begin position="169"/>
        <end position="281"/>
    </location>
</feature>
<keyword evidence="5" id="KW-1185">Reference proteome</keyword>
<dbReference type="PANTHER" id="PTHR11364">
    <property type="entry name" value="THIOSULFATE SULFERTANSFERASE"/>
    <property type="match status" value="1"/>
</dbReference>
<dbReference type="Proteomes" id="UP000614216">
    <property type="component" value="Unassembled WGS sequence"/>
</dbReference>
<name>A0A937KG77_9BACT</name>
<proteinExistence type="predicted"/>
<dbReference type="SUPFAM" id="SSF52821">
    <property type="entry name" value="Rhodanese/Cell cycle control phosphatase"/>
    <property type="match status" value="2"/>
</dbReference>
<dbReference type="AlphaFoldDB" id="A0A937KG77"/>
<accession>A0A937KG77</accession>
<dbReference type="CDD" id="cd01449">
    <property type="entry name" value="TST_Repeat_2"/>
    <property type="match status" value="1"/>
</dbReference>
<dbReference type="PANTHER" id="PTHR11364:SF27">
    <property type="entry name" value="SULFURTRANSFERASE"/>
    <property type="match status" value="1"/>
</dbReference>
<dbReference type="Pfam" id="PF00581">
    <property type="entry name" value="Rhodanese"/>
    <property type="match status" value="2"/>
</dbReference>
<evidence type="ECO:0000256" key="2">
    <source>
        <dbReference type="ARBA" id="ARBA00022737"/>
    </source>
</evidence>
<dbReference type="InterPro" id="IPR001763">
    <property type="entry name" value="Rhodanese-like_dom"/>
</dbReference>
<dbReference type="PROSITE" id="PS50206">
    <property type="entry name" value="RHODANESE_3"/>
    <property type="match status" value="2"/>
</dbReference>
<dbReference type="InterPro" id="IPR045078">
    <property type="entry name" value="TST/MPST-like"/>
</dbReference>
<sequence length="283" mass="31418">MTKTYSPQLPLIVSPQWLHKNLHDSELVILDASPKHNKAGKTSNVDTLYIKGSRVFNLKVFSSYESNLPSMLASPEVFQKECRKLGINNTSKIIVYDNLGNYTSPRVWWMFRVMGHNNISVLDGGLPAWVKYGFDTALFPDKINSNGNFTTNYTPELVVGTAQVIDNLSTKDALLIDARTEGRFKGITPEPREGLRSGHIPHSINIPFEQVLNDGFFKAPEKLQQVFGQSIQGCTPLIFSCGSGVTACIVLMACELICKNDKAVYDGSWTAWALMDDLPIQTA</sequence>
<organism evidence="4 5">
    <name type="scientific">Fulvivirga marina</name>
    <dbReference type="NCBI Taxonomy" id="2494733"/>
    <lineage>
        <taxon>Bacteria</taxon>
        <taxon>Pseudomonadati</taxon>
        <taxon>Bacteroidota</taxon>
        <taxon>Cytophagia</taxon>
        <taxon>Cytophagales</taxon>
        <taxon>Fulvivirgaceae</taxon>
        <taxon>Fulvivirga</taxon>
    </lineage>
</organism>
<dbReference type="Gene3D" id="3.40.250.10">
    <property type="entry name" value="Rhodanese-like domain"/>
    <property type="match status" value="2"/>
</dbReference>
<comment type="caution">
    <text evidence="4">The sequence shown here is derived from an EMBL/GenBank/DDBJ whole genome shotgun (WGS) entry which is preliminary data.</text>
</comment>
<dbReference type="GO" id="GO:0004792">
    <property type="term" value="F:thiosulfate-cyanide sulfurtransferase activity"/>
    <property type="evidence" value="ECO:0007669"/>
    <property type="project" value="TreeGrafter"/>
</dbReference>
<evidence type="ECO:0000259" key="3">
    <source>
        <dbReference type="PROSITE" id="PS50206"/>
    </source>
</evidence>
<dbReference type="InterPro" id="IPR036873">
    <property type="entry name" value="Rhodanese-like_dom_sf"/>
</dbReference>
<keyword evidence="2" id="KW-0677">Repeat</keyword>
<dbReference type="FunFam" id="3.40.250.10:FF:000001">
    <property type="entry name" value="Sulfurtransferase"/>
    <property type="match status" value="1"/>
</dbReference>
<dbReference type="EMBL" id="JAEUGD010000066">
    <property type="protein sequence ID" value="MBL6449105.1"/>
    <property type="molecule type" value="Genomic_DNA"/>
</dbReference>
<reference evidence="4" key="1">
    <citation type="submission" date="2021-01" db="EMBL/GenBank/DDBJ databases">
        <title>Fulvivirga kasyanovii gen. nov., sp nov., a novel member of the phylum Bacteroidetes isolated from seawater in a mussel farm.</title>
        <authorList>
            <person name="Zhao L.-H."/>
            <person name="Wang Z.-J."/>
        </authorList>
    </citation>
    <scope>NUCLEOTIDE SEQUENCE</scope>
    <source>
        <strain evidence="4">29W222</strain>
    </source>
</reference>
<feature type="domain" description="Rhodanese" evidence="3">
    <location>
        <begin position="50"/>
        <end position="138"/>
    </location>
</feature>
<dbReference type="RefSeq" id="WP_202858636.1">
    <property type="nucleotide sequence ID" value="NZ_JAEUGD010000066.1"/>
</dbReference>
<keyword evidence="1" id="KW-0808">Transferase</keyword>
<evidence type="ECO:0000256" key="1">
    <source>
        <dbReference type="ARBA" id="ARBA00022679"/>
    </source>
</evidence>
<dbReference type="SMART" id="SM00450">
    <property type="entry name" value="RHOD"/>
    <property type="match status" value="2"/>
</dbReference>
<evidence type="ECO:0000313" key="4">
    <source>
        <dbReference type="EMBL" id="MBL6449105.1"/>
    </source>
</evidence>
<gene>
    <name evidence="4" type="ORF">JMN32_22530</name>
</gene>
<protein>
    <submittedName>
        <fullName evidence="4">Sulfurtransferase</fullName>
    </submittedName>
</protein>
<evidence type="ECO:0000313" key="5">
    <source>
        <dbReference type="Proteomes" id="UP000614216"/>
    </source>
</evidence>
<dbReference type="CDD" id="cd01448">
    <property type="entry name" value="TST_Repeat_1"/>
    <property type="match status" value="1"/>
</dbReference>